<dbReference type="Gene3D" id="3.40.50.300">
    <property type="entry name" value="P-loop containing nucleotide triphosphate hydrolases"/>
    <property type="match status" value="1"/>
</dbReference>
<dbReference type="GO" id="GO:0003924">
    <property type="term" value="F:GTPase activity"/>
    <property type="evidence" value="ECO:0007669"/>
    <property type="project" value="InterPro"/>
</dbReference>
<dbReference type="GO" id="GO:0005525">
    <property type="term" value="F:GTP binding"/>
    <property type="evidence" value="ECO:0007669"/>
    <property type="project" value="UniProtKB-KW"/>
</dbReference>
<proteinExistence type="predicted"/>
<sequence length="221" mass="24619">MERVASLRSVKDADLVERAPYTFKCIVLGDANVGKTSLVNRFHKNIFKSTSNVTMGTDKVSLSERLVGGRTATLELWDTAGQERFRSLTSSYYRNVDGILFVYDVTNHVSLAHIVDWQKEVDCNIKDSSKTVKFLVGTKTDLKNNQSIEPQHVRVVFQDSIDGFYQVSCKSGENVTETRAAFCEVLIKSRQDSPLPRTASTICLSATERPPPDNGKKDCGC</sequence>
<keyword evidence="4" id="KW-1185">Reference proteome</keyword>
<dbReference type="SMART" id="SM00173">
    <property type="entry name" value="RAS"/>
    <property type="match status" value="1"/>
</dbReference>
<organism evidence="3 4">
    <name type="scientific">Pomacea canaliculata</name>
    <name type="common">Golden apple snail</name>
    <dbReference type="NCBI Taxonomy" id="400727"/>
    <lineage>
        <taxon>Eukaryota</taxon>
        <taxon>Metazoa</taxon>
        <taxon>Spiralia</taxon>
        <taxon>Lophotrochozoa</taxon>
        <taxon>Mollusca</taxon>
        <taxon>Gastropoda</taxon>
        <taxon>Caenogastropoda</taxon>
        <taxon>Architaenioglossa</taxon>
        <taxon>Ampullarioidea</taxon>
        <taxon>Ampullariidae</taxon>
        <taxon>Pomacea</taxon>
    </lineage>
</organism>
<comment type="caution">
    <text evidence="3">The sequence shown here is derived from an EMBL/GenBank/DDBJ whole genome shotgun (WGS) entry which is preliminary data.</text>
</comment>
<dbReference type="InterPro" id="IPR005225">
    <property type="entry name" value="Small_GTP-bd"/>
</dbReference>
<dbReference type="InterPro" id="IPR001806">
    <property type="entry name" value="Small_GTPase"/>
</dbReference>
<gene>
    <name evidence="3" type="ORF">C0Q70_07847</name>
</gene>
<dbReference type="OrthoDB" id="413584at2759"/>
<accession>A0A2T7PG69</accession>
<dbReference type="FunFam" id="3.40.50.300:FF:001447">
    <property type="entry name" value="Ras-related protein Rab-1B"/>
    <property type="match status" value="1"/>
</dbReference>
<keyword evidence="2" id="KW-0342">GTP-binding</keyword>
<dbReference type="PROSITE" id="PS51421">
    <property type="entry name" value="RAS"/>
    <property type="match status" value="1"/>
</dbReference>
<dbReference type="PROSITE" id="PS51419">
    <property type="entry name" value="RAB"/>
    <property type="match status" value="1"/>
</dbReference>
<evidence type="ECO:0000256" key="1">
    <source>
        <dbReference type="ARBA" id="ARBA00022741"/>
    </source>
</evidence>
<dbReference type="InterPro" id="IPR027417">
    <property type="entry name" value="P-loop_NTPase"/>
</dbReference>
<dbReference type="Proteomes" id="UP000245119">
    <property type="component" value="Linkage Group LG4"/>
</dbReference>
<evidence type="ECO:0000313" key="4">
    <source>
        <dbReference type="Proteomes" id="UP000245119"/>
    </source>
</evidence>
<dbReference type="PRINTS" id="PR00449">
    <property type="entry name" value="RASTRNSFRMNG"/>
</dbReference>
<protein>
    <submittedName>
        <fullName evidence="3">Uncharacterized protein</fullName>
    </submittedName>
</protein>
<reference evidence="3 4" key="1">
    <citation type="submission" date="2018-04" db="EMBL/GenBank/DDBJ databases">
        <title>The genome of golden apple snail Pomacea canaliculata provides insight into stress tolerance and invasive adaptation.</title>
        <authorList>
            <person name="Liu C."/>
            <person name="Liu B."/>
            <person name="Ren Y."/>
            <person name="Zhang Y."/>
            <person name="Wang H."/>
            <person name="Li S."/>
            <person name="Jiang F."/>
            <person name="Yin L."/>
            <person name="Zhang G."/>
            <person name="Qian W."/>
            <person name="Fan W."/>
        </authorList>
    </citation>
    <scope>NUCLEOTIDE SEQUENCE [LARGE SCALE GENOMIC DNA]</scope>
    <source>
        <strain evidence="3">SZHN2017</strain>
        <tissue evidence="3">Muscle</tissue>
    </source>
</reference>
<name>A0A2T7PG69_POMCA</name>
<evidence type="ECO:0000256" key="2">
    <source>
        <dbReference type="ARBA" id="ARBA00023134"/>
    </source>
</evidence>
<dbReference type="SUPFAM" id="SSF52540">
    <property type="entry name" value="P-loop containing nucleoside triphosphate hydrolases"/>
    <property type="match status" value="1"/>
</dbReference>
<dbReference type="SMART" id="SM00174">
    <property type="entry name" value="RHO"/>
    <property type="match status" value="1"/>
</dbReference>
<dbReference type="CDD" id="cd00154">
    <property type="entry name" value="Rab"/>
    <property type="match status" value="1"/>
</dbReference>
<dbReference type="InterPro" id="IPR050227">
    <property type="entry name" value="Rab"/>
</dbReference>
<dbReference type="Pfam" id="PF00071">
    <property type="entry name" value="Ras"/>
    <property type="match status" value="1"/>
</dbReference>
<dbReference type="STRING" id="400727.A0A2T7PG69"/>
<dbReference type="SMART" id="SM00175">
    <property type="entry name" value="RAB"/>
    <property type="match status" value="1"/>
</dbReference>
<dbReference type="EMBL" id="PZQS01000004">
    <property type="protein sequence ID" value="PVD32413.1"/>
    <property type="molecule type" value="Genomic_DNA"/>
</dbReference>
<dbReference type="PANTHER" id="PTHR47977">
    <property type="entry name" value="RAS-RELATED PROTEIN RAB"/>
    <property type="match status" value="1"/>
</dbReference>
<dbReference type="NCBIfam" id="TIGR00231">
    <property type="entry name" value="small_GTP"/>
    <property type="match status" value="1"/>
</dbReference>
<keyword evidence="1" id="KW-0547">Nucleotide-binding</keyword>
<dbReference type="AlphaFoldDB" id="A0A2T7PG69"/>
<evidence type="ECO:0000313" key="3">
    <source>
        <dbReference type="EMBL" id="PVD32413.1"/>
    </source>
</evidence>